<dbReference type="CDD" id="cd11378">
    <property type="entry name" value="DUF296"/>
    <property type="match status" value="1"/>
</dbReference>
<evidence type="ECO:0000259" key="1">
    <source>
        <dbReference type="PROSITE" id="PS51742"/>
    </source>
</evidence>
<comment type="caution">
    <text evidence="2">The sequence shown here is derived from an EMBL/GenBank/DDBJ whole genome shotgun (WGS) entry which is preliminary data.</text>
</comment>
<gene>
    <name evidence="2" type="ORF">KI809_17565</name>
</gene>
<dbReference type="SUPFAM" id="SSF117856">
    <property type="entry name" value="AF0104/ALDC/Ptd012-like"/>
    <property type="match status" value="1"/>
</dbReference>
<dbReference type="InterPro" id="IPR005175">
    <property type="entry name" value="PPC_dom"/>
</dbReference>
<dbReference type="PANTHER" id="PTHR34988:SF1">
    <property type="entry name" value="DNA-BINDING PROTEIN"/>
    <property type="match status" value="1"/>
</dbReference>
<dbReference type="EMBL" id="JAHCVJ010000009">
    <property type="protein sequence ID" value="MBT0666123.1"/>
    <property type="molecule type" value="Genomic_DNA"/>
</dbReference>
<dbReference type="Gene3D" id="3.30.1330.80">
    <property type="entry name" value="Hypothetical protein, similar to alpha- acetolactate decarboxylase, domain 2"/>
    <property type="match status" value="1"/>
</dbReference>
<reference evidence="2 3" key="1">
    <citation type="submission" date="2021-05" db="EMBL/GenBank/DDBJ databases">
        <title>The draft genome of Geobacter pelophilus DSM 12255.</title>
        <authorList>
            <person name="Xu Z."/>
            <person name="Masuda Y."/>
            <person name="Itoh H."/>
            <person name="Senoo K."/>
        </authorList>
    </citation>
    <scope>NUCLEOTIDE SEQUENCE [LARGE SCALE GENOMIC DNA]</scope>
    <source>
        <strain evidence="2 3">DSM 12255</strain>
    </source>
</reference>
<evidence type="ECO:0000313" key="3">
    <source>
        <dbReference type="Proteomes" id="UP000811899"/>
    </source>
</evidence>
<dbReference type="AlphaFoldDB" id="A0AAW4L566"/>
<dbReference type="Pfam" id="PF03479">
    <property type="entry name" value="PCC"/>
    <property type="match status" value="1"/>
</dbReference>
<evidence type="ECO:0000313" key="2">
    <source>
        <dbReference type="EMBL" id="MBT0666123.1"/>
    </source>
</evidence>
<dbReference type="PANTHER" id="PTHR34988">
    <property type="entry name" value="PROTEIN, PUTATIVE-RELATED"/>
    <property type="match status" value="1"/>
</dbReference>
<feature type="domain" description="PPC" evidence="1">
    <location>
        <begin position="6"/>
        <end position="145"/>
    </location>
</feature>
<proteinExistence type="predicted"/>
<sequence>MQYQVGKSGRIVVARFTDGEDIIGGVSDICRKENIRAAYFSIVGGIRRGRYVVGPESEDMPPVPVWRELSESHEATGFGTIFWYEDQPKLHFHGSYAKGDSVKGGCLREDSETFLVLEVVITEILDVNAVRELDPDSGMVLLTLRS</sequence>
<protein>
    <submittedName>
        <fullName evidence="2">DUF296 domain-containing protein</fullName>
    </submittedName>
</protein>
<accession>A0AAW4L566</accession>
<dbReference type="Proteomes" id="UP000811899">
    <property type="component" value="Unassembled WGS sequence"/>
</dbReference>
<keyword evidence="3" id="KW-1185">Reference proteome</keyword>
<dbReference type="RefSeq" id="WP_214172898.1">
    <property type="nucleotide sequence ID" value="NZ_JAHCVJ010000009.1"/>
</dbReference>
<dbReference type="PROSITE" id="PS51742">
    <property type="entry name" value="PPC"/>
    <property type="match status" value="1"/>
</dbReference>
<organism evidence="2 3">
    <name type="scientific">Geoanaerobacter pelophilus</name>
    <dbReference type="NCBI Taxonomy" id="60036"/>
    <lineage>
        <taxon>Bacteria</taxon>
        <taxon>Pseudomonadati</taxon>
        <taxon>Thermodesulfobacteriota</taxon>
        <taxon>Desulfuromonadia</taxon>
        <taxon>Geobacterales</taxon>
        <taxon>Geobacteraceae</taxon>
        <taxon>Geoanaerobacter</taxon>
    </lineage>
</organism>
<name>A0AAW4L566_9BACT</name>